<dbReference type="Proteomes" id="UP000249986">
    <property type="component" value="Unassembled WGS sequence"/>
</dbReference>
<dbReference type="NCBIfam" id="TIGR01633">
    <property type="entry name" value="phi3626_gp14_N"/>
    <property type="match status" value="1"/>
</dbReference>
<dbReference type="Gene3D" id="2.40.30.200">
    <property type="match status" value="1"/>
</dbReference>
<evidence type="ECO:0000259" key="1">
    <source>
        <dbReference type="Pfam" id="PF05709"/>
    </source>
</evidence>
<dbReference type="Pfam" id="PF05709">
    <property type="entry name" value="Sipho_tail"/>
    <property type="match status" value="1"/>
</dbReference>
<dbReference type="EMBL" id="UAWG01000012">
    <property type="protein sequence ID" value="SQB60314.1"/>
    <property type="molecule type" value="Genomic_DNA"/>
</dbReference>
<name>A0A2X2Y823_CLOPF</name>
<dbReference type="AlphaFoldDB" id="A0A2X2Y823"/>
<sequence>MVDLFFNNKSLRRNFKVSIVKRPPTMFSIKNRRKTEVPGRDGDLYEDLGGQKDITFPVECNFICAPNEIRDRFRLLKSWLNNIEDDKLIFTDDPNWFYKVVDINISSMDVIKKRKGHFIINFTCRGYQYKLDADEFIEVPNGIILFNEYDIAKPLIYLEGNGKVEININNKVFEVLVNEFAYIDSELEVVYKQKNDEDPYNLDIGDYPVLIHGENTISYSGDLEKFEIKFRWRCV</sequence>
<proteinExistence type="predicted"/>
<gene>
    <name evidence="2" type="ORF">NCTC10719_01904</name>
</gene>
<dbReference type="RefSeq" id="WP_111926638.1">
    <property type="nucleotide sequence ID" value="NZ_UAWG01000012.1"/>
</dbReference>
<dbReference type="InterPro" id="IPR008841">
    <property type="entry name" value="Siphovirus-type_tail_N"/>
</dbReference>
<evidence type="ECO:0000313" key="3">
    <source>
        <dbReference type="Proteomes" id="UP000249986"/>
    </source>
</evidence>
<reference evidence="2 3" key="1">
    <citation type="submission" date="2018-06" db="EMBL/GenBank/DDBJ databases">
        <authorList>
            <consortium name="Pathogen Informatics"/>
            <person name="Doyle S."/>
        </authorList>
    </citation>
    <scope>NUCLEOTIDE SEQUENCE [LARGE SCALE GENOMIC DNA]</scope>
    <source>
        <strain evidence="2 3">NCTC10719</strain>
    </source>
</reference>
<protein>
    <submittedName>
        <fullName evidence="2">Phage tail component</fullName>
    </submittedName>
</protein>
<dbReference type="InterPro" id="IPR006520">
    <property type="entry name" value="Dit_BPSPP_N"/>
</dbReference>
<feature type="domain" description="Siphovirus-type tail component RIFT-related" evidence="1">
    <location>
        <begin position="25"/>
        <end position="124"/>
    </location>
</feature>
<organism evidence="2 3">
    <name type="scientific">Clostridium perfringens</name>
    <dbReference type="NCBI Taxonomy" id="1502"/>
    <lineage>
        <taxon>Bacteria</taxon>
        <taxon>Bacillati</taxon>
        <taxon>Bacillota</taxon>
        <taxon>Clostridia</taxon>
        <taxon>Eubacteriales</taxon>
        <taxon>Clostridiaceae</taxon>
        <taxon>Clostridium</taxon>
    </lineage>
</organism>
<accession>A0A2X2Y823</accession>
<evidence type="ECO:0000313" key="2">
    <source>
        <dbReference type="EMBL" id="SQB60314.1"/>
    </source>
</evidence>